<name>A0A816DJF0_9BILA</name>
<reference evidence="4" key="1">
    <citation type="submission" date="2021-02" db="EMBL/GenBank/DDBJ databases">
        <authorList>
            <person name="Nowell W R."/>
        </authorList>
    </citation>
    <scope>NUCLEOTIDE SEQUENCE</scope>
</reference>
<dbReference type="EMBL" id="CAJNOL010008687">
    <property type="protein sequence ID" value="CAF1638171.1"/>
    <property type="molecule type" value="Genomic_DNA"/>
</dbReference>
<protein>
    <recommendedName>
        <fullName evidence="2">Capsule synthesis protein CapA domain-containing protein</fullName>
    </recommendedName>
</protein>
<evidence type="ECO:0000313" key="4">
    <source>
        <dbReference type="EMBL" id="CAF1638171.1"/>
    </source>
</evidence>
<dbReference type="Proteomes" id="UP000663854">
    <property type="component" value="Unassembled WGS sequence"/>
</dbReference>
<dbReference type="Pfam" id="PF09587">
    <property type="entry name" value="PGA_cap"/>
    <property type="match status" value="1"/>
</dbReference>
<evidence type="ECO:0000313" key="5">
    <source>
        <dbReference type="Proteomes" id="UP000663870"/>
    </source>
</evidence>
<gene>
    <name evidence="4" type="ORF">JXQ802_LOCUS52794</name>
    <name evidence="3" type="ORF">PYM288_LOCUS36445</name>
</gene>
<feature type="domain" description="Capsule synthesis protein CapA" evidence="2">
    <location>
        <begin position="1"/>
        <end position="111"/>
    </location>
</feature>
<accession>A0A816DJF0</accession>
<comment type="similarity">
    <text evidence="1">Belongs to the CapA family.</text>
</comment>
<dbReference type="AlphaFoldDB" id="A0A816DJF0"/>
<dbReference type="EMBL" id="CAJNOH010007064">
    <property type="protein sequence ID" value="CAF1448479.1"/>
    <property type="molecule type" value="Genomic_DNA"/>
</dbReference>
<dbReference type="InterPro" id="IPR029052">
    <property type="entry name" value="Metallo-depent_PP-like"/>
</dbReference>
<proteinExistence type="inferred from homology"/>
<dbReference type="SUPFAM" id="SSF56300">
    <property type="entry name" value="Metallo-dependent phosphatases"/>
    <property type="match status" value="1"/>
</dbReference>
<dbReference type="Proteomes" id="UP000663870">
    <property type="component" value="Unassembled WGS sequence"/>
</dbReference>
<dbReference type="InterPro" id="IPR019079">
    <property type="entry name" value="Capsule_synth_CapA"/>
</dbReference>
<evidence type="ECO:0000256" key="1">
    <source>
        <dbReference type="ARBA" id="ARBA00005662"/>
    </source>
</evidence>
<feature type="non-terminal residue" evidence="4">
    <location>
        <position position="1"/>
    </location>
</feature>
<evidence type="ECO:0000313" key="3">
    <source>
        <dbReference type="EMBL" id="CAF1448479.1"/>
    </source>
</evidence>
<organism evidence="4 5">
    <name type="scientific">Rotaria sordida</name>
    <dbReference type="NCBI Taxonomy" id="392033"/>
    <lineage>
        <taxon>Eukaryota</taxon>
        <taxon>Metazoa</taxon>
        <taxon>Spiralia</taxon>
        <taxon>Gnathifera</taxon>
        <taxon>Rotifera</taxon>
        <taxon>Eurotatoria</taxon>
        <taxon>Bdelloidea</taxon>
        <taxon>Philodinida</taxon>
        <taxon>Philodinidae</taxon>
        <taxon>Rotaria</taxon>
    </lineage>
</organism>
<evidence type="ECO:0000259" key="2">
    <source>
        <dbReference type="Pfam" id="PF09587"/>
    </source>
</evidence>
<dbReference type="PANTHER" id="PTHR33393">
    <property type="entry name" value="POLYGLUTAMINE SYNTHESIS ACCESSORY PROTEIN RV0574C-RELATED"/>
    <property type="match status" value="1"/>
</dbReference>
<comment type="caution">
    <text evidence="4">The sequence shown here is derived from an EMBL/GenBank/DDBJ whole genome shotgun (WGS) entry which is preliminary data.</text>
</comment>
<dbReference type="PANTHER" id="PTHR33393:SF11">
    <property type="entry name" value="POLYGLUTAMINE SYNTHESIS ACCESSORY PROTEIN RV0574C-RELATED"/>
    <property type="match status" value="1"/>
</dbReference>
<dbReference type="InterPro" id="IPR052169">
    <property type="entry name" value="CW_Biosynth-Accessory"/>
</dbReference>
<sequence>CLTAANIHRVYLANNHTLDFGVEGLEETCETLDKSGISYVGAGRTRQQALGLVFLDVPISDSATVEKIRSFHLLARYDLPFLYAQLASLIAAACSNSDLVIFSVHWGPNYQ</sequence>
<keyword evidence="5" id="KW-1185">Reference proteome</keyword>